<dbReference type="InterPro" id="IPR015867">
    <property type="entry name" value="N-reg_PII/ATP_PRibTrfase_C"/>
</dbReference>
<keyword evidence="4 6" id="KW-1133">Transmembrane helix</keyword>
<dbReference type="InterPro" id="IPR051461">
    <property type="entry name" value="UPF0750_membrane"/>
</dbReference>
<feature type="transmembrane region" description="Helical" evidence="6">
    <location>
        <begin position="45"/>
        <end position="66"/>
    </location>
</feature>
<keyword evidence="5 6" id="KW-0472">Membrane</keyword>
<sequence length="323" mass="35392">MLIPQLITLDKLRKQRRSEPPRRRYRRPPRALAALRNRRWWRRQLTNVAFLAAGIFSAALGLKGFLLPNGFIDGGVTGISLLVARVFGLPLPLLIVLINIPFVILGYFQIDRIFAFKTLLTILALAGVLVVITFPILTQDKLLISVFGGFFLGAGIGLAMRGGGVLDGTEILAVYLSKKTSLTIGDIILGLNILIFAVAAAVLSFETALYSILAYLSASKTIDFIIDGIEEYTGVTIVSGRSDAIRRMITEKLGRGATVYSGKRGYGVRGEVPQAVDIVFTVITRLELGRLTDEVEKIDRSAFLVMHSVKETKGGVIKKRPLH</sequence>
<organism evidence="8 9">
    <name type="scientific">Hymenobacter aquaticus</name>
    <dbReference type="NCBI Taxonomy" id="1867101"/>
    <lineage>
        <taxon>Bacteria</taxon>
        <taxon>Pseudomonadati</taxon>
        <taxon>Bacteroidota</taxon>
        <taxon>Cytophagia</taxon>
        <taxon>Cytophagales</taxon>
        <taxon>Hymenobacteraceae</taxon>
        <taxon>Hymenobacter</taxon>
    </lineage>
</organism>
<keyword evidence="2" id="KW-1003">Cell membrane</keyword>
<dbReference type="CDD" id="cd16380">
    <property type="entry name" value="YitT_C"/>
    <property type="match status" value="1"/>
</dbReference>
<dbReference type="OrthoDB" id="265478at2"/>
<feature type="transmembrane region" description="Helical" evidence="6">
    <location>
        <begin position="86"/>
        <end position="107"/>
    </location>
</feature>
<evidence type="ECO:0000313" key="8">
    <source>
        <dbReference type="EMBL" id="TGE25452.1"/>
    </source>
</evidence>
<dbReference type="Pfam" id="PF10035">
    <property type="entry name" value="DUF2179"/>
    <property type="match status" value="1"/>
</dbReference>
<evidence type="ECO:0000256" key="1">
    <source>
        <dbReference type="ARBA" id="ARBA00004651"/>
    </source>
</evidence>
<dbReference type="RefSeq" id="WP_135463030.1">
    <property type="nucleotide sequence ID" value="NZ_SRLC01000001.1"/>
</dbReference>
<comment type="caution">
    <text evidence="8">The sequence shown here is derived from an EMBL/GenBank/DDBJ whole genome shotgun (WGS) entry which is preliminary data.</text>
</comment>
<evidence type="ECO:0000256" key="2">
    <source>
        <dbReference type="ARBA" id="ARBA00022475"/>
    </source>
</evidence>
<dbReference type="PANTHER" id="PTHR33545">
    <property type="entry name" value="UPF0750 MEMBRANE PROTEIN YITT-RELATED"/>
    <property type="match status" value="1"/>
</dbReference>
<feature type="domain" description="DUF2179" evidence="7">
    <location>
        <begin position="255"/>
        <end position="314"/>
    </location>
</feature>
<feature type="transmembrane region" description="Helical" evidence="6">
    <location>
        <begin position="143"/>
        <end position="166"/>
    </location>
</feature>
<evidence type="ECO:0000256" key="6">
    <source>
        <dbReference type="SAM" id="Phobius"/>
    </source>
</evidence>
<protein>
    <submittedName>
        <fullName evidence="8">YitT family protein</fullName>
    </submittedName>
</protein>
<evidence type="ECO:0000256" key="3">
    <source>
        <dbReference type="ARBA" id="ARBA00022692"/>
    </source>
</evidence>
<reference evidence="8 9" key="1">
    <citation type="submission" date="2019-04" db="EMBL/GenBank/DDBJ databases">
        <authorList>
            <person name="Feng G."/>
            <person name="Zhang J."/>
            <person name="Zhu H."/>
        </authorList>
    </citation>
    <scope>NUCLEOTIDE SEQUENCE [LARGE SCALE GENOMIC DNA]</scope>
    <source>
        <strain evidence="8 9">JCM 31653</strain>
    </source>
</reference>
<evidence type="ECO:0000256" key="5">
    <source>
        <dbReference type="ARBA" id="ARBA00023136"/>
    </source>
</evidence>
<gene>
    <name evidence="8" type="ORF">E5K00_09760</name>
</gene>
<dbReference type="InterPro" id="IPR003740">
    <property type="entry name" value="YitT"/>
</dbReference>
<proteinExistence type="predicted"/>
<name>A0A4Z0Q9P5_9BACT</name>
<dbReference type="AlphaFoldDB" id="A0A4Z0Q9P5"/>
<evidence type="ECO:0000313" key="9">
    <source>
        <dbReference type="Proteomes" id="UP000297549"/>
    </source>
</evidence>
<dbReference type="PIRSF" id="PIRSF006483">
    <property type="entry name" value="Membrane_protein_YitT"/>
    <property type="match status" value="1"/>
</dbReference>
<accession>A0A4Z0Q9P5</accession>
<feature type="transmembrane region" description="Helical" evidence="6">
    <location>
        <begin position="187"/>
        <end position="216"/>
    </location>
</feature>
<dbReference type="GO" id="GO:0005886">
    <property type="term" value="C:plasma membrane"/>
    <property type="evidence" value="ECO:0007669"/>
    <property type="project" value="UniProtKB-SubCell"/>
</dbReference>
<dbReference type="InterPro" id="IPR019264">
    <property type="entry name" value="DUF2179"/>
</dbReference>
<dbReference type="Proteomes" id="UP000297549">
    <property type="component" value="Unassembled WGS sequence"/>
</dbReference>
<comment type="subcellular location">
    <subcellularLocation>
        <location evidence="1">Cell membrane</location>
        <topology evidence="1">Multi-pass membrane protein</topology>
    </subcellularLocation>
</comment>
<dbReference type="PANTHER" id="PTHR33545:SF3">
    <property type="entry name" value="UPF0750 MEMBRANE PROTEIN YQFU"/>
    <property type="match status" value="1"/>
</dbReference>
<dbReference type="Gene3D" id="3.30.70.120">
    <property type="match status" value="1"/>
</dbReference>
<evidence type="ECO:0000259" key="7">
    <source>
        <dbReference type="Pfam" id="PF10035"/>
    </source>
</evidence>
<dbReference type="Pfam" id="PF02588">
    <property type="entry name" value="YitT_membrane"/>
    <property type="match status" value="1"/>
</dbReference>
<keyword evidence="3 6" id="KW-0812">Transmembrane</keyword>
<evidence type="ECO:0000256" key="4">
    <source>
        <dbReference type="ARBA" id="ARBA00022989"/>
    </source>
</evidence>
<keyword evidence="9" id="KW-1185">Reference proteome</keyword>
<feature type="transmembrane region" description="Helical" evidence="6">
    <location>
        <begin position="119"/>
        <end position="137"/>
    </location>
</feature>
<dbReference type="EMBL" id="SRLC01000001">
    <property type="protein sequence ID" value="TGE25452.1"/>
    <property type="molecule type" value="Genomic_DNA"/>
</dbReference>